<dbReference type="Proteomes" id="UP000021315">
    <property type="component" value="Unassembled WGS sequence"/>
</dbReference>
<dbReference type="InterPro" id="IPR050131">
    <property type="entry name" value="Peptidase_S8_subtilisin-like"/>
</dbReference>
<comment type="caution">
    <text evidence="7">The sequence shown here is derived from an EMBL/GenBank/DDBJ whole genome shotgun (WGS) entry which is preliminary data.</text>
</comment>
<sequence length="408" mass="41000">MSPQSGISTARAQQAQGLLRGMADPATSGLAIEAGTTEAIAAKSSVAVVIGAENSGDNGWSPSFGAQDCRFVAGSFGYSLYNPADPAFDSSHDISIQRAGTILAGYTLASRPDLSRSGSSASAALPSLPDGVRVSADKQTVVILDTGVSSAIDNLIYQYDFYAHDSSAATTETHGSIVASQVLAADSEANIVMLKVAADGSGTISLAAADAALDWVAKYAQQLNIAAVNLSFGASSVVSRETVTSLSDEFETLSNLDVAVVVAAGNSGARSGVSALASDSNVICVSASDGEGTFASFSNRDADLTDLVADGMDIAYMGSVVSGTSFSAPLVAGAIAEVKSEFYASYGHELSSNEALHLLQATGDALNRTGEVAGTSASAGSGYVELDLTGALGAVYDLAALAALGIVV</sequence>
<keyword evidence="4 5" id="KW-0720">Serine protease</keyword>
<feature type="active site" description="Charge relay system" evidence="5">
    <location>
        <position position="325"/>
    </location>
</feature>
<dbReference type="PANTHER" id="PTHR43806">
    <property type="entry name" value="PEPTIDASE S8"/>
    <property type="match status" value="1"/>
</dbReference>
<dbReference type="Gene3D" id="3.40.50.200">
    <property type="entry name" value="Peptidase S8/S53 domain"/>
    <property type="match status" value="1"/>
</dbReference>
<proteinExistence type="inferred from homology"/>
<gene>
    <name evidence="7" type="ORF">AW06_001738</name>
</gene>
<dbReference type="PROSITE" id="PS51892">
    <property type="entry name" value="SUBTILASE"/>
    <property type="match status" value="1"/>
</dbReference>
<evidence type="ECO:0000256" key="4">
    <source>
        <dbReference type="ARBA" id="ARBA00022825"/>
    </source>
</evidence>
<evidence type="ECO:0000256" key="3">
    <source>
        <dbReference type="ARBA" id="ARBA00022801"/>
    </source>
</evidence>
<organism evidence="7 8">
    <name type="scientific">Candidatus Accumulibacter cognatus</name>
    <dbReference type="NCBI Taxonomy" id="2954383"/>
    <lineage>
        <taxon>Bacteria</taxon>
        <taxon>Pseudomonadati</taxon>
        <taxon>Pseudomonadota</taxon>
        <taxon>Betaproteobacteria</taxon>
        <taxon>Candidatus Accumulibacter</taxon>
    </lineage>
</organism>
<evidence type="ECO:0000256" key="5">
    <source>
        <dbReference type="PROSITE-ProRule" id="PRU01240"/>
    </source>
</evidence>
<dbReference type="GO" id="GO:0004252">
    <property type="term" value="F:serine-type endopeptidase activity"/>
    <property type="evidence" value="ECO:0007669"/>
    <property type="project" value="UniProtKB-UniRule"/>
</dbReference>
<dbReference type="InterPro" id="IPR036852">
    <property type="entry name" value="Peptidase_S8/S53_dom_sf"/>
</dbReference>
<keyword evidence="3 5" id="KW-0378">Hydrolase</keyword>
<evidence type="ECO:0000256" key="1">
    <source>
        <dbReference type="ARBA" id="ARBA00011073"/>
    </source>
</evidence>
<accession>A0A080M7E0</accession>
<feature type="active site" description="Charge relay system" evidence="5">
    <location>
        <position position="174"/>
    </location>
</feature>
<dbReference type="SUPFAM" id="SSF52743">
    <property type="entry name" value="Subtilisin-like"/>
    <property type="match status" value="1"/>
</dbReference>
<dbReference type="PANTHER" id="PTHR43806:SF11">
    <property type="entry name" value="CEREVISIN-RELATED"/>
    <property type="match status" value="1"/>
</dbReference>
<dbReference type="InterPro" id="IPR015500">
    <property type="entry name" value="Peptidase_S8_subtilisin-rel"/>
</dbReference>
<dbReference type="PROSITE" id="PS00138">
    <property type="entry name" value="SUBTILASE_SER"/>
    <property type="match status" value="1"/>
</dbReference>
<dbReference type="PRINTS" id="PR00723">
    <property type="entry name" value="SUBTILISIN"/>
</dbReference>
<protein>
    <submittedName>
        <fullName evidence="7">Subtilisin BL</fullName>
        <ecNumber evidence="7">3.4.21.62</ecNumber>
    </submittedName>
</protein>
<name>A0A080M7E0_9PROT</name>
<dbReference type="EC" id="3.4.21.62" evidence="7"/>
<dbReference type="Pfam" id="PF00082">
    <property type="entry name" value="Peptidase_S8"/>
    <property type="match status" value="1"/>
</dbReference>
<feature type="active site" description="Charge relay system" evidence="5">
    <location>
        <position position="145"/>
    </location>
</feature>
<dbReference type="InterPro" id="IPR000209">
    <property type="entry name" value="Peptidase_S8/S53_dom"/>
</dbReference>
<dbReference type="RefSeq" id="WP_034947857.1">
    <property type="nucleotide sequence ID" value="NZ_JDST02000032.1"/>
</dbReference>
<dbReference type="AlphaFoldDB" id="A0A080M7E0"/>
<dbReference type="STRING" id="1453999.AW06_001738"/>
<evidence type="ECO:0000313" key="7">
    <source>
        <dbReference type="EMBL" id="KFB77187.1"/>
    </source>
</evidence>
<dbReference type="InterPro" id="IPR023828">
    <property type="entry name" value="Peptidase_S8_Ser-AS"/>
</dbReference>
<evidence type="ECO:0000256" key="2">
    <source>
        <dbReference type="ARBA" id="ARBA00022670"/>
    </source>
</evidence>
<keyword evidence="8" id="KW-1185">Reference proteome</keyword>
<comment type="similarity">
    <text evidence="1 5">Belongs to the peptidase S8 family.</text>
</comment>
<evidence type="ECO:0000259" key="6">
    <source>
        <dbReference type="Pfam" id="PF00082"/>
    </source>
</evidence>
<feature type="domain" description="Peptidase S8/S53" evidence="6">
    <location>
        <begin position="139"/>
        <end position="363"/>
    </location>
</feature>
<dbReference type="EMBL" id="JDST02000032">
    <property type="protein sequence ID" value="KFB77187.1"/>
    <property type="molecule type" value="Genomic_DNA"/>
</dbReference>
<keyword evidence="2 5" id="KW-0645">Protease</keyword>
<evidence type="ECO:0000313" key="8">
    <source>
        <dbReference type="Proteomes" id="UP000021315"/>
    </source>
</evidence>
<dbReference type="GO" id="GO:0006508">
    <property type="term" value="P:proteolysis"/>
    <property type="evidence" value="ECO:0007669"/>
    <property type="project" value="UniProtKB-KW"/>
</dbReference>
<reference evidence="7" key="1">
    <citation type="submission" date="2014-02" db="EMBL/GenBank/DDBJ databases">
        <title>Expanding our view of genomic diversity in Candidatus Accumulibacter clades.</title>
        <authorList>
            <person name="Skennerton C.T."/>
            <person name="Barr J.J."/>
            <person name="Slater F.R."/>
            <person name="Bond P.L."/>
            <person name="Tyson G.W."/>
        </authorList>
    </citation>
    <scope>NUCLEOTIDE SEQUENCE [LARGE SCALE GENOMIC DNA]</scope>
</reference>